<evidence type="ECO:0000313" key="3">
    <source>
        <dbReference type="EMBL" id="MBB5933956.1"/>
    </source>
</evidence>
<dbReference type="EMBL" id="JACHJL010000002">
    <property type="protein sequence ID" value="MBB5933956.1"/>
    <property type="molecule type" value="Genomic_DNA"/>
</dbReference>
<feature type="compositionally biased region" description="Low complexity" evidence="1">
    <location>
        <begin position="260"/>
        <end position="279"/>
    </location>
</feature>
<protein>
    <submittedName>
        <fullName evidence="3">Uncharacterized protein</fullName>
    </submittedName>
</protein>
<feature type="transmembrane region" description="Helical" evidence="2">
    <location>
        <begin position="291"/>
        <end position="311"/>
    </location>
</feature>
<sequence length="320" mass="32830">MTDMNRSRLHASRNRNGSGSPTLRGLGGASLVAGVGALVLLAPTSAMANDAAQPDAPSSVSAADRTAAAKTLTSQDTTDRIASFFVRLEQRENGKKGTTVDSTVTRSEAAKQAPRVVGSTVPVYSLNPDFVRGNSSASVPVAEFAYLASEARSASGEAATVWTVRDAKTQAWSVANVISGTDEVSFGRKTAGDLVFTEPQIAAWYAVDGSRVLPLNKSARDAVGAKGVTVAAYQERVHDRYADKLPGSAYQRSGKLGGIAPQDAAPAAEADKTTTTASAPGSDSSTMSGSAITATGVAGSALLLGAGTVVLRIRRRSQAL</sequence>
<dbReference type="AlphaFoldDB" id="A0A7W9Q5H2"/>
<proteinExistence type="predicted"/>
<keyword evidence="2" id="KW-1133">Transmembrane helix</keyword>
<feature type="region of interest" description="Disordered" evidence="1">
    <location>
        <begin position="1"/>
        <end position="24"/>
    </location>
</feature>
<name>A0A7W9Q5H2_9ACTN</name>
<gene>
    <name evidence="3" type="ORF">FHS42_000982</name>
</gene>
<comment type="caution">
    <text evidence="3">The sequence shown here is derived from an EMBL/GenBank/DDBJ whole genome shotgun (WGS) entry which is preliminary data.</text>
</comment>
<organism evidence="3 4">
    <name type="scientific">Streptomyces zagrosensis</name>
    <dbReference type="NCBI Taxonomy" id="1042984"/>
    <lineage>
        <taxon>Bacteria</taxon>
        <taxon>Bacillati</taxon>
        <taxon>Actinomycetota</taxon>
        <taxon>Actinomycetes</taxon>
        <taxon>Kitasatosporales</taxon>
        <taxon>Streptomycetaceae</taxon>
        <taxon>Streptomyces</taxon>
    </lineage>
</organism>
<keyword evidence="4" id="KW-1185">Reference proteome</keyword>
<evidence type="ECO:0000256" key="1">
    <source>
        <dbReference type="SAM" id="MobiDB-lite"/>
    </source>
</evidence>
<accession>A0A7W9Q5H2</accession>
<evidence type="ECO:0000313" key="4">
    <source>
        <dbReference type="Proteomes" id="UP000588098"/>
    </source>
</evidence>
<keyword evidence="2" id="KW-0472">Membrane</keyword>
<evidence type="ECO:0000256" key="2">
    <source>
        <dbReference type="SAM" id="Phobius"/>
    </source>
</evidence>
<reference evidence="3 4" key="1">
    <citation type="submission" date="2020-08" db="EMBL/GenBank/DDBJ databases">
        <title>Genomic Encyclopedia of Type Strains, Phase III (KMG-III): the genomes of soil and plant-associated and newly described type strains.</title>
        <authorList>
            <person name="Whitman W."/>
        </authorList>
    </citation>
    <scope>NUCLEOTIDE SEQUENCE [LARGE SCALE GENOMIC DNA]</scope>
    <source>
        <strain evidence="3 4">CECT 8305</strain>
    </source>
</reference>
<keyword evidence="2" id="KW-0812">Transmembrane</keyword>
<dbReference type="Proteomes" id="UP000588098">
    <property type="component" value="Unassembled WGS sequence"/>
</dbReference>
<feature type="region of interest" description="Disordered" evidence="1">
    <location>
        <begin position="252"/>
        <end position="289"/>
    </location>
</feature>